<dbReference type="InterPro" id="IPR009057">
    <property type="entry name" value="Homeodomain-like_sf"/>
</dbReference>
<dbReference type="InterPro" id="IPR018060">
    <property type="entry name" value="HTH_AraC"/>
</dbReference>
<name>A0ABW4CFN4_9LACO</name>
<accession>A0ABW4CFN4</accession>
<keyword evidence="1" id="KW-0805">Transcription regulation</keyword>
<gene>
    <name evidence="6" type="ORF">ACFQ4P_05025</name>
</gene>
<dbReference type="PROSITE" id="PS01124">
    <property type="entry name" value="HTH_ARAC_FAMILY_2"/>
    <property type="match status" value="1"/>
</dbReference>
<protein>
    <submittedName>
        <fullName evidence="6">AraC family transcriptional regulator</fullName>
    </submittedName>
</protein>
<dbReference type="InterPro" id="IPR037923">
    <property type="entry name" value="HTH-like"/>
</dbReference>
<keyword evidence="3" id="KW-0010">Activator</keyword>
<evidence type="ECO:0000256" key="2">
    <source>
        <dbReference type="ARBA" id="ARBA00023125"/>
    </source>
</evidence>
<dbReference type="Gene3D" id="1.10.10.60">
    <property type="entry name" value="Homeodomain-like"/>
    <property type="match status" value="2"/>
</dbReference>
<dbReference type="InterPro" id="IPR018062">
    <property type="entry name" value="HTH_AraC-typ_CS"/>
</dbReference>
<dbReference type="SUPFAM" id="SSF46689">
    <property type="entry name" value="Homeodomain-like"/>
    <property type="match status" value="2"/>
</dbReference>
<dbReference type="PANTHER" id="PTHR46796:SF7">
    <property type="entry name" value="ARAC FAMILY TRANSCRIPTIONAL REGULATOR"/>
    <property type="match status" value="1"/>
</dbReference>
<keyword evidence="4" id="KW-0804">Transcription</keyword>
<dbReference type="Pfam" id="PF02311">
    <property type="entry name" value="AraC_binding"/>
    <property type="match status" value="1"/>
</dbReference>
<dbReference type="Gene3D" id="2.60.120.10">
    <property type="entry name" value="Jelly Rolls"/>
    <property type="match status" value="1"/>
</dbReference>
<dbReference type="InterPro" id="IPR014710">
    <property type="entry name" value="RmlC-like_jellyroll"/>
</dbReference>
<evidence type="ECO:0000256" key="4">
    <source>
        <dbReference type="ARBA" id="ARBA00023163"/>
    </source>
</evidence>
<evidence type="ECO:0000256" key="3">
    <source>
        <dbReference type="ARBA" id="ARBA00023159"/>
    </source>
</evidence>
<reference evidence="7" key="1">
    <citation type="journal article" date="2019" name="Int. J. Syst. Evol. Microbiol.">
        <title>The Global Catalogue of Microorganisms (GCM) 10K type strain sequencing project: providing services to taxonomists for standard genome sequencing and annotation.</title>
        <authorList>
            <consortium name="The Broad Institute Genomics Platform"/>
            <consortium name="The Broad Institute Genome Sequencing Center for Infectious Disease"/>
            <person name="Wu L."/>
            <person name="Ma J."/>
        </authorList>
    </citation>
    <scope>NUCLEOTIDE SEQUENCE [LARGE SCALE GENOMIC DNA]</scope>
    <source>
        <strain evidence="7">CCM 8980</strain>
    </source>
</reference>
<organism evidence="6 7">
    <name type="scientific">Lacticaseibacillus mingshuiensis</name>
    <dbReference type="NCBI Taxonomy" id="2799574"/>
    <lineage>
        <taxon>Bacteria</taxon>
        <taxon>Bacillati</taxon>
        <taxon>Bacillota</taxon>
        <taxon>Bacilli</taxon>
        <taxon>Lactobacillales</taxon>
        <taxon>Lactobacillaceae</taxon>
        <taxon>Lacticaseibacillus</taxon>
    </lineage>
</organism>
<dbReference type="RefSeq" id="WP_203626764.1">
    <property type="nucleotide sequence ID" value="NZ_BOLQ01000008.1"/>
</dbReference>
<keyword evidence="2" id="KW-0238">DNA-binding</keyword>
<dbReference type="EMBL" id="JBHTOC010000006">
    <property type="protein sequence ID" value="MFD1429607.1"/>
    <property type="molecule type" value="Genomic_DNA"/>
</dbReference>
<dbReference type="PANTHER" id="PTHR46796">
    <property type="entry name" value="HTH-TYPE TRANSCRIPTIONAL ACTIVATOR RHAS-RELATED"/>
    <property type="match status" value="1"/>
</dbReference>
<evidence type="ECO:0000256" key="1">
    <source>
        <dbReference type="ARBA" id="ARBA00023015"/>
    </source>
</evidence>
<dbReference type="SMART" id="SM00342">
    <property type="entry name" value="HTH_ARAC"/>
    <property type="match status" value="1"/>
</dbReference>
<evidence type="ECO:0000259" key="5">
    <source>
        <dbReference type="PROSITE" id="PS01124"/>
    </source>
</evidence>
<keyword evidence="7" id="KW-1185">Reference proteome</keyword>
<proteinExistence type="predicted"/>
<dbReference type="Proteomes" id="UP001597196">
    <property type="component" value="Unassembled WGS sequence"/>
</dbReference>
<dbReference type="InterPro" id="IPR050204">
    <property type="entry name" value="AraC_XylS_family_regulators"/>
</dbReference>
<dbReference type="InterPro" id="IPR003313">
    <property type="entry name" value="AraC-bd"/>
</dbReference>
<dbReference type="Pfam" id="PF12833">
    <property type="entry name" value="HTH_18"/>
    <property type="match status" value="1"/>
</dbReference>
<comment type="caution">
    <text evidence="6">The sequence shown here is derived from an EMBL/GenBank/DDBJ whole genome shotgun (WGS) entry which is preliminary data.</text>
</comment>
<dbReference type="SUPFAM" id="SSF51215">
    <property type="entry name" value="Regulatory protein AraC"/>
    <property type="match status" value="1"/>
</dbReference>
<feature type="domain" description="HTH araC/xylS-type" evidence="5">
    <location>
        <begin position="178"/>
        <end position="276"/>
    </location>
</feature>
<dbReference type="PROSITE" id="PS00041">
    <property type="entry name" value="HTH_ARAC_FAMILY_1"/>
    <property type="match status" value="1"/>
</dbReference>
<sequence>MIDLKSFSPDVLYAFAYMNEGEDTSKYHEHDFPELSVMLEGFSDYTIEGHQIRVQQGQAVLLNPHVHHNEHQPAGSHSYQLYIGFRHVVLPGLTPDHFPFKDPVLRLEDQQPLFFNIAQRIIGEVKQRSAFGHDLLLQAYVTELVCILMRALPDNAVADDHLTISDSETSTEQQAMVSSAAYYLDAHFAEDLTLARVADYLHVSEAHLSRTFKQLKGQSPMTYLMQVRLAHAQKILGETDLPIKDVAASVGYHDPFYFSRLYKKVFGSAPSYGKERA</sequence>
<evidence type="ECO:0000313" key="6">
    <source>
        <dbReference type="EMBL" id="MFD1429607.1"/>
    </source>
</evidence>
<evidence type="ECO:0000313" key="7">
    <source>
        <dbReference type="Proteomes" id="UP001597196"/>
    </source>
</evidence>